<protein>
    <submittedName>
        <fullName evidence="1">5-hydroxytryptamine receptor 2B</fullName>
    </submittedName>
</protein>
<evidence type="ECO:0000313" key="1">
    <source>
        <dbReference type="EMBL" id="KAI2657909.1"/>
    </source>
</evidence>
<keyword evidence="1" id="KW-0675">Receptor</keyword>
<organism evidence="1 2">
    <name type="scientific">Labeo rohita</name>
    <name type="common">Indian major carp</name>
    <name type="synonym">Cyprinus rohita</name>
    <dbReference type="NCBI Taxonomy" id="84645"/>
    <lineage>
        <taxon>Eukaryota</taxon>
        <taxon>Metazoa</taxon>
        <taxon>Chordata</taxon>
        <taxon>Craniata</taxon>
        <taxon>Vertebrata</taxon>
        <taxon>Euteleostomi</taxon>
        <taxon>Actinopterygii</taxon>
        <taxon>Neopterygii</taxon>
        <taxon>Teleostei</taxon>
        <taxon>Ostariophysi</taxon>
        <taxon>Cypriniformes</taxon>
        <taxon>Cyprinidae</taxon>
        <taxon>Labeoninae</taxon>
        <taxon>Labeonini</taxon>
        <taxon>Labeo</taxon>
    </lineage>
</organism>
<dbReference type="EMBL" id="JACTAM010000013">
    <property type="protein sequence ID" value="KAI2657909.1"/>
    <property type="molecule type" value="Genomic_DNA"/>
</dbReference>
<sequence>MVLAFKMKQNKKIACAVGCMYFLFSVLKCCTSDINLNILTISLCEQKKTLKNLYKTFVFFLYIQLHSCIKTEAIKDEQSCQSQFTFIFITPGGHMKKNIIHNHGK</sequence>
<gene>
    <name evidence="1" type="ORF">H4Q32_009336</name>
</gene>
<proteinExistence type="predicted"/>
<accession>A0ABQ8M4T6</accession>
<keyword evidence="2" id="KW-1185">Reference proteome</keyword>
<name>A0ABQ8M4T6_LABRO</name>
<dbReference type="Proteomes" id="UP000830375">
    <property type="component" value="Unassembled WGS sequence"/>
</dbReference>
<evidence type="ECO:0000313" key="2">
    <source>
        <dbReference type="Proteomes" id="UP000830375"/>
    </source>
</evidence>
<reference evidence="1 2" key="1">
    <citation type="submission" date="2022-01" db="EMBL/GenBank/DDBJ databases">
        <title>A high-quality chromosome-level genome assembly of rohu carp, Labeo rohita.</title>
        <authorList>
            <person name="Arick M.A. II"/>
            <person name="Hsu C.-Y."/>
            <person name="Magbanua Z."/>
            <person name="Pechanova O."/>
            <person name="Grover C."/>
            <person name="Miller E."/>
            <person name="Thrash A."/>
            <person name="Ezzel L."/>
            <person name="Alam S."/>
            <person name="Benzie J."/>
            <person name="Hamilton M."/>
            <person name="Karsi A."/>
            <person name="Lawrence M.L."/>
            <person name="Peterson D.G."/>
        </authorList>
    </citation>
    <scope>NUCLEOTIDE SEQUENCE [LARGE SCALE GENOMIC DNA]</scope>
    <source>
        <strain evidence="2">BAU-BD-2019</strain>
        <tissue evidence="1">Blood</tissue>
    </source>
</reference>
<comment type="caution">
    <text evidence="1">The sequence shown here is derived from an EMBL/GenBank/DDBJ whole genome shotgun (WGS) entry which is preliminary data.</text>
</comment>